<dbReference type="InterPro" id="IPR000498">
    <property type="entry name" value="OmpA-like_TM_dom"/>
</dbReference>
<evidence type="ECO:0000256" key="1">
    <source>
        <dbReference type="SAM" id="Phobius"/>
    </source>
</evidence>
<feature type="transmembrane region" description="Helical" evidence="1">
    <location>
        <begin position="12"/>
        <end position="32"/>
    </location>
</feature>
<dbReference type="Gene3D" id="2.40.160.20">
    <property type="match status" value="1"/>
</dbReference>
<dbReference type="GO" id="GO:0009279">
    <property type="term" value="C:cell outer membrane"/>
    <property type="evidence" value="ECO:0007669"/>
    <property type="project" value="InterPro"/>
</dbReference>
<dbReference type="AlphaFoldDB" id="W6TF44"/>
<keyword evidence="1" id="KW-0472">Membrane</keyword>
<keyword evidence="1" id="KW-1133">Transmembrane helix</keyword>
<evidence type="ECO:0000259" key="2">
    <source>
        <dbReference type="Pfam" id="PF01389"/>
    </source>
</evidence>
<evidence type="ECO:0000313" key="4">
    <source>
        <dbReference type="Proteomes" id="UP000019112"/>
    </source>
</evidence>
<comment type="caution">
    <text evidence="3">The sequence shown here is derived from an EMBL/GenBank/DDBJ whole genome shotgun (WGS) entry which is preliminary data.</text>
</comment>
<dbReference type="Pfam" id="PF01389">
    <property type="entry name" value="OmpA_membrane"/>
    <property type="match status" value="1"/>
</dbReference>
<dbReference type="EMBL" id="AWTR02000027">
    <property type="protein sequence ID" value="ETZ07589.1"/>
    <property type="molecule type" value="Genomic_DNA"/>
</dbReference>
<dbReference type="InterPro" id="IPR011250">
    <property type="entry name" value="OMP/PagP_B-barrel"/>
</dbReference>
<dbReference type="Proteomes" id="UP000019112">
    <property type="component" value="Unassembled WGS sequence"/>
</dbReference>
<reference evidence="3 4" key="1">
    <citation type="journal article" date="2014" name="FEMS Microbiol. Lett.">
        <title>Draft genome sequences of three Holospora species (Holospora obtusa, Holospora undulata, and Holospora elegans), endonuclear symbiotic bacteria of the ciliate Paramecium caudatum.</title>
        <authorList>
            <person name="Dohra H."/>
            <person name="Tanaka K."/>
            <person name="Suzuki T."/>
            <person name="Fujishima M."/>
            <person name="Suzuki H."/>
        </authorList>
    </citation>
    <scope>NUCLEOTIDE SEQUENCE [LARGE SCALE GENOMIC DNA]</scope>
    <source>
        <strain evidence="3 4">F1</strain>
    </source>
</reference>
<proteinExistence type="predicted"/>
<dbReference type="SUPFAM" id="SSF56925">
    <property type="entry name" value="OMPA-like"/>
    <property type="match status" value="1"/>
</dbReference>
<organism evidence="3 4">
    <name type="scientific">Holospora obtusa F1</name>
    <dbReference type="NCBI Taxonomy" id="1399147"/>
    <lineage>
        <taxon>Bacteria</taxon>
        <taxon>Pseudomonadati</taxon>
        <taxon>Pseudomonadota</taxon>
        <taxon>Alphaproteobacteria</taxon>
        <taxon>Holosporales</taxon>
        <taxon>Holosporaceae</taxon>
        <taxon>Holospora</taxon>
    </lineage>
</organism>
<feature type="domain" description="Outer membrane protein OmpA-like transmembrane" evidence="2">
    <location>
        <begin position="196"/>
        <end position="298"/>
    </location>
</feature>
<name>W6TF44_HOLOB</name>
<keyword evidence="1" id="KW-0812">Transmembrane</keyword>
<accession>W6TF44</accession>
<gene>
    <name evidence="3" type="ORF">P618_200225</name>
</gene>
<sequence>MQRVERNSKEYLMSVCFKLIFFTCFLGSFVYAKESGFQSGIGFTLGLGTASIATRARDGAEISKFSTSGSLVRDIVDDHALGWNAIGNSETLIDFGQKGIVKTRSGFSWHLGALMQKKMGNYFLGFRWIFGFNHDSSKISYPAGKWSIESIWRGLIGAEENYLGDNYGVLNDSAMSFSLKNKWFNSFIFELGYFAINKIQLFLGPGIVLQHQKFSYINKSGESLGGLSKTVAGPMMAFGARYALTQRIALGLEYQRQWLNRKTWHQVSKIIPDNIISYGMPTLKTNNNLFLVTLSYMFRAK</sequence>
<evidence type="ECO:0000313" key="3">
    <source>
        <dbReference type="EMBL" id="ETZ07589.1"/>
    </source>
</evidence>
<protein>
    <recommendedName>
        <fullName evidence="2">Outer membrane protein OmpA-like transmembrane domain-containing protein</fullName>
    </recommendedName>
</protein>
<keyword evidence="4" id="KW-1185">Reference proteome</keyword>